<organism evidence="3 4">
    <name type="scientific">Paenibacillus contaminans</name>
    <dbReference type="NCBI Taxonomy" id="450362"/>
    <lineage>
        <taxon>Bacteria</taxon>
        <taxon>Bacillati</taxon>
        <taxon>Bacillota</taxon>
        <taxon>Bacilli</taxon>
        <taxon>Bacillales</taxon>
        <taxon>Paenibacillaceae</taxon>
        <taxon>Paenibacillus</taxon>
    </lineage>
</organism>
<sequence length="172" mass="19736">MTTMGERIRRLRIGVNWKQKDLAESIGVSSQVISNWERGYSSPDNEHVARLAKVFKTSTDYLHGRVEDIFSDQLDMATRLGVLGENKKDQTNSFFPQVPDENVSFDIIKLLNSAYGVTLQNKELTRDERELLVNLITSTVSKIREINQKILHKVEDELDVKFFMASNGEIFK</sequence>
<dbReference type="InterPro" id="IPR010982">
    <property type="entry name" value="Lambda_DNA-bd_dom_sf"/>
</dbReference>
<dbReference type="GO" id="GO:0003677">
    <property type="term" value="F:DNA binding"/>
    <property type="evidence" value="ECO:0007669"/>
    <property type="project" value="UniProtKB-KW"/>
</dbReference>
<dbReference type="EMBL" id="QMFB01000013">
    <property type="protein sequence ID" value="RAV19108.1"/>
    <property type="molecule type" value="Genomic_DNA"/>
</dbReference>
<keyword evidence="1" id="KW-0238">DNA-binding</keyword>
<dbReference type="PROSITE" id="PS50943">
    <property type="entry name" value="HTH_CROC1"/>
    <property type="match status" value="1"/>
</dbReference>
<dbReference type="AlphaFoldDB" id="A0A329MHN4"/>
<dbReference type="PANTHER" id="PTHR46558">
    <property type="entry name" value="TRACRIPTIONAL REGULATORY PROTEIN-RELATED-RELATED"/>
    <property type="match status" value="1"/>
</dbReference>
<accession>A0A329MHN4</accession>
<dbReference type="OrthoDB" id="1863321at2"/>
<dbReference type="Gene3D" id="1.10.260.40">
    <property type="entry name" value="lambda repressor-like DNA-binding domains"/>
    <property type="match status" value="1"/>
</dbReference>
<comment type="caution">
    <text evidence="3">The sequence shown here is derived from an EMBL/GenBank/DDBJ whole genome shotgun (WGS) entry which is preliminary data.</text>
</comment>
<dbReference type="RefSeq" id="WP_113032927.1">
    <property type="nucleotide sequence ID" value="NZ_QMFB01000013.1"/>
</dbReference>
<dbReference type="Pfam" id="PF01381">
    <property type="entry name" value="HTH_3"/>
    <property type="match status" value="1"/>
</dbReference>
<dbReference type="SUPFAM" id="SSF47413">
    <property type="entry name" value="lambda repressor-like DNA-binding domains"/>
    <property type="match status" value="1"/>
</dbReference>
<dbReference type="CDD" id="cd00093">
    <property type="entry name" value="HTH_XRE"/>
    <property type="match status" value="1"/>
</dbReference>
<reference evidence="3 4" key="1">
    <citation type="journal article" date="2009" name="Int. J. Syst. Evol. Microbiol.">
        <title>Paenibacillus contaminans sp. nov., isolated from a contaminated laboratory plate.</title>
        <authorList>
            <person name="Chou J.H."/>
            <person name="Lee J.H."/>
            <person name="Lin M.C."/>
            <person name="Chang P.S."/>
            <person name="Arun A.B."/>
            <person name="Young C.C."/>
            <person name="Chen W.M."/>
        </authorList>
    </citation>
    <scope>NUCLEOTIDE SEQUENCE [LARGE SCALE GENOMIC DNA]</scope>
    <source>
        <strain evidence="3 4">CKOBP-6</strain>
    </source>
</reference>
<protein>
    <recommendedName>
        <fullName evidence="2">HTH cro/C1-type domain-containing protein</fullName>
    </recommendedName>
</protein>
<name>A0A329MHN4_9BACL</name>
<dbReference type="SMART" id="SM00530">
    <property type="entry name" value="HTH_XRE"/>
    <property type="match status" value="1"/>
</dbReference>
<dbReference type="PANTHER" id="PTHR46558:SF11">
    <property type="entry name" value="HTH-TYPE TRANSCRIPTIONAL REGULATOR XRE"/>
    <property type="match status" value="1"/>
</dbReference>
<keyword evidence="4" id="KW-1185">Reference proteome</keyword>
<evidence type="ECO:0000313" key="3">
    <source>
        <dbReference type="EMBL" id="RAV19108.1"/>
    </source>
</evidence>
<dbReference type="InterPro" id="IPR001387">
    <property type="entry name" value="Cro/C1-type_HTH"/>
</dbReference>
<gene>
    <name evidence="3" type="ORF">DQG23_21440</name>
</gene>
<evidence type="ECO:0000313" key="4">
    <source>
        <dbReference type="Proteomes" id="UP000250369"/>
    </source>
</evidence>
<feature type="domain" description="HTH cro/C1-type" evidence="2">
    <location>
        <begin position="8"/>
        <end position="62"/>
    </location>
</feature>
<dbReference type="Proteomes" id="UP000250369">
    <property type="component" value="Unassembled WGS sequence"/>
</dbReference>
<proteinExistence type="predicted"/>
<evidence type="ECO:0000259" key="2">
    <source>
        <dbReference type="PROSITE" id="PS50943"/>
    </source>
</evidence>
<evidence type="ECO:0000256" key="1">
    <source>
        <dbReference type="ARBA" id="ARBA00023125"/>
    </source>
</evidence>